<dbReference type="Pfam" id="PF12728">
    <property type="entry name" value="HTH_17"/>
    <property type="match status" value="1"/>
</dbReference>
<comment type="caution">
    <text evidence="3">The sequence shown here is derived from an EMBL/GenBank/DDBJ whole genome shotgun (WGS) entry which is preliminary data.</text>
</comment>
<accession>A0A418VVC3</accession>
<feature type="region of interest" description="Disordered" evidence="1">
    <location>
        <begin position="72"/>
        <end position="99"/>
    </location>
</feature>
<evidence type="ECO:0000259" key="2">
    <source>
        <dbReference type="Pfam" id="PF12728"/>
    </source>
</evidence>
<feature type="domain" description="Helix-turn-helix" evidence="2">
    <location>
        <begin position="16"/>
        <end position="65"/>
    </location>
</feature>
<dbReference type="RefSeq" id="WP_119831183.1">
    <property type="nucleotide sequence ID" value="NZ_QYUL01000002.1"/>
</dbReference>
<dbReference type="AlphaFoldDB" id="A0A418VVC3"/>
<evidence type="ECO:0000313" key="3">
    <source>
        <dbReference type="EMBL" id="RJF81093.1"/>
    </source>
</evidence>
<dbReference type="InterPro" id="IPR041657">
    <property type="entry name" value="HTH_17"/>
</dbReference>
<protein>
    <submittedName>
        <fullName evidence="3">DNA-binding protein</fullName>
    </submittedName>
</protein>
<gene>
    <name evidence="3" type="ORF">D3877_12780</name>
</gene>
<organism evidence="3 4">
    <name type="scientific">Azospirillum cavernae</name>
    <dbReference type="NCBI Taxonomy" id="2320860"/>
    <lineage>
        <taxon>Bacteria</taxon>
        <taxon>Pseudomonadati</taxon>
        <taxon>Pseudomonadota</taxon>
        <taxon>Alphaproteobacteria</taxon>
        <taxon>Rhodospirillales</taxon>
        <taxon>Azospirillaceae</taxon>
        <taxon>Azospirillum</taxon>
    </lineage>
</organism>
<name>A0A418VVC3_9PROT</name>
<sequence length="118" mass="12779">MIVTDRNGGDVLPKRLTEEEAAQEIGISRGSLRSLRKSGQIGHVRILNKIYYLPDQLKAYFNNQRVEPCQTTATSLDTSKAIGSNRSPDAIPGSGIAHGTINPAVRSAASRLASETFR</sequence>
<dbReference type="EMBL" id="QYUL01000002">
    <property type="protein sequence ID" value="RJF81093.1"/>
    <property type="molecule type" value="Genomic_DNA"/>
</dbReference>
<feature type="compositionally biased region" description="Polar residues" evidence="1">
    <location>
        <begin position="72"/>
        <end position="87"/>
    </location>
</feature>
<reference evidence="3 4" key="1">
    <citation type="submission" date="2018-09" db="EMBL/GenBank/DDBJ databases">
        <authorList>
            <person name="Zhu H."/>
        </authorList>
    </citation>
    <scope>NUCLEOTIDE SEQUENCE [LARGE SCALE GENOMIC DNA]</scope>
    <source>
        <strain evidence="3 4">K2W22B-5</strain>
    </source>
</reference>
<dbReference type="GO" id="GO:0003677">
    <property type="term" value="F:DNA binding"/>
    <property type="evidence" value="ECO:0007669"/>
    <property type="project" value="UniProtKB-KW"/>
</dbReference>
<evidence type="ECO:0000313" key="4">
    <source>
        <dbReference type="Proteomes" id="UP000283458"/>
    </source>
</evidence>
<evidence type="ECO:0000256" key="1">
    <source>
        <dbReference type="SAM" id="MobiDB-lite"/>
    </source>
</evidence>
<keyword evidence="4" id="KW-1185">Reference proteome</keyword>
<keyword evidence="3" id="KW-0238">DNA-binding</keyword>
<proteinExistence type="predicted"/>
<dbReference type="Proteomes" id="UP000283458">
    <property type="component" value="Unassembled WGS sequence"/>
</dbReference>